<reference evidence="6 7" key="1">
    <citation type="submission" date="2016-11" db="EMBL/GenBank/DDBJ databases">
        <title>A multilocus sequence analysis scheme for characterization of bacteria in the genus Thioclava.</title>
        <authorList>
            <person name="Liu Y."/>
            <person name="Shao Z."/>
        </authorList>
    </citation>
    <scope>NUCLEOTIDE SEQUENCE [LARGE SCALE GENOMIC DNA]</scope>
    <source>
        <strain evidence="6 7">11.10-0-13</strain>
    </source>
</reference>
<dbReference type="InterPro" id="IPR017585">
    <property type="entry name" value="SAF_FlgA"/>
</dbReference>
<gene>
    <name evidence="6" type="ORF">BMG00_10010</name>
</gene>
<name>A0ABX3MS45_9RHOB</name>
<keyword evidence="2" id="KW-0732">Signal</keyword>
<protein>
    <recommendedName>
        <fullName evidence="4">Flagella basal body P-ring formation protein FlgA</fullName>
    </recommendedName>
</protein>
<dbReference type="Gene3D" id="3.90.1210.10">
    <property type="entry name" value="Antifreeze-like/N-acetylneuraminic acid synthase C-terminal domain"/>
    <property type="match status" value="1"/>
</dbReference>
<feature type="domain" description="SAF" evidence="5">
    <location>
        <begin position="18"/>
        <end position="76"/>
    </location>
</feature>
<evidence type="ECO:0000256" key="4">
    <source>
        <dbReference type="RuleBase" id="RU362063"/>
    </source>
</evidence>
<dbReference type="Proteomes" id="UP000242224">
    <property type="component" value="Unassembled WGS sequence"/>
</dbReference>
<evidence type="ECO:0000256" key="2">
    <source>
        <dbReference type="ARBA" id="ARBA00022729"/>
    </source>
</evidence>
<keyword evidence="6" id="KW-0969">Cilium</keyword>
<evidence type="ECO:0000256" key="1">
    <source>
        <dbReference type="ARBA" id="ARBA00004418"/>
    </source>
</evidence>
<keyword evidence="6" id="KW-0966">Cell projection</keyword>
<dbReference type="SMART" id="SM00858">
    <property type="entry name" value="SAF"/>
    <property type="match status" value="1"/>
</dbReference>
<organism evidence="6 7">
    <name type="scientific">Thioclava marina</name>
    <dbReference type="NCBI Taxonomy" id="1915077"/>
    <lineage>
        <taxon>Bacteria</taxon>
        <taxon>Pseudomonadati</taxon>
        <taxon>Pseudomonadota</taxon>
        <taxon>Alphaproteobacteria</taxon>
        <taxon>Rhodobacterales</taxon>
        <taxon>Paracoccaceae</taxon>
        <taxon>Thioclava</taxon>
    </lineage>
</organism>
<evidence type="ECO:0000313" key="6">
    <source>
        <dbReference type="EMBL" id="OOY14056.1"/>
    </source>
</evidence>
<keyword evidence="7" id="KW-1185">Reference proteome</keyword>
<dbReference type="RefSeq" id="WP_078527013.1">
    <property type="nucleotide sequence ID" value="NZ_MPZS01000001.1"/>
</dbReference>
<accession>A0ABX3MS45</accession>
<evidence type="ECO:0000256" key="3">
    <source>
        <dbReference type="ARBA" id="ARBA00022764"/>
    </source>
</evidence>
<dbReference type="PANTHER" id="PTHR36307">
    <property type="entry name" value="FLAGELLA BASAL BODY P-RING FORMATION PROTEIN FLGA"/>
    <property type="match status" value="1"/>
</dbReference>
<dbReference type="Pfam" id="PF13144">
    <property type="entry name" value="ChapFlgA"/>
    <property type="match status" value="1"/>
</dbReference>
<dbReference type="PANTHER" id="PTHR36307:SF1">
    <property type="entry name" value="FLAGELLA BASAL BODY P-RING FORMATION PROTEIN FLGA"/>
    <property type="match status" value="1"/>
</dbReference>
<dbReference type="InterPro" id="IPR039246">
    <property type="entry name" value="Flagellar_FlgA"/>
</dbReference>
<comment type="similarity">
    <text evidence="4">Belongs to the FlgA family.</text>
</comment>
<dbReference type="Gene3D" id="2.30.30.760">
    <property type="match status" value="1"/>
</dbReference>
<evidence type="ECO:0000259" key="5">
    <source>
        <dbReference type="SMART" id="SM00858"/>
    </source>
</evidence>
<keyword evidence="3 4" id="KW-0574">Periplasm</keyword>
<keyword evidence="4" id="KW-1005">Bacterial flagellum biogenesis</keyword>
<dbReference type="NCBIfam" id="TIGR03170">
    <property type="entry name" value="flgA_cterm"/>
    <property type="match status" value="1"/>
</dbReference>
<dbReference type="InterPro" id="IPR013974">
    <property type="entry name" value="SAF"/>
</dbReference>
<comment type="caution">
    <text evidence="6">The sequence shown here is derived from an EMBL/GenBank/DDBJ whole genome shotgun (WGS) entry which is preliminary data.</text>
</comment>
<sequence>MKSALALLLIALPGVVPAEILVAKRTLRAQSVITAEDVVLQAGEAPGILAAPEEAVGFETRAIIYAGRPIRYGDLGAPAIVERNQIIALVYRQAGLEIRTEGRALQRAGAGETIRVMNAASKAVVSARIAPDGSAHVSK</sequence>
<comment type="function">
    <text evidence="4">Involved in the assembly process of the P-ring formation. It may associate with FlgF on the rod constituting a structure essential for the P-ring assembly or may act as a modulator protein for the P-ring assembly.</text>
</comment>
<evidence type="ECO:0000313" key="7">
    <source>
        <dbReference type="Proteomes" id="UP000242224"/>
    </source>
</evidence>
<keyword evidence="6" id="KW-0282">Flagellum</keyword>
<comment type="subcellular location">
    <subcellularLocation>
        <location evidence="1 4">Periplasm</location>
    </subcellularLocation>
</comment>
<dbReference type="CDD" id="cd11614">
    <property type="entry name" value="SAF_CpaB_FlgA_like"/>
    <property type="match status" value="1"/>
</dbReference>
<proteinExistence type="inferred from homology"/>
<dbReference type="EMBL" id="MPZS01000001">
    <property type="protein sequence ID" value="OOY14056.1"/>
    <property type="molecule type" value="Genomic_DNA"/>
</dbReference>